<dbReference type="PROSITE" id="PS01230">
    <property type="entry name" value="TRMA_1"/>
    <property type="match status" value="1"/>
</dbReference>
<dbReference type="NCBIfam" id="TIGR02143">
    <property type="entry name" value="trmA_only"/>
    <property type="match status" value="1"/>
</dbReference>
<dbReference type="SUPFAM" id="SSF53335">
    <property type="entry name" value="S-adenosyl-L-methionine-dependent methyltransferases"/>
    <property type="match status" value="1"/>
</dbReference>
<feature type="binding site" evidence="5">
    <location>
        <position position="283"/>
    </location>
    <ligand>
        <name>S-adenosyl-L-methionine</name>
        <dbReference type="ChEBI" id="CHEBI:59789"/>
    </ligand>
</feature>
<evidence type="ECO:0000313" key="9">
    <source>
        <dbReference type="Proteomes" id="UP000239649"/>
    </source>
</evidence>
<dbReference type="PANTHER" id="PTHR47790">
    <property type="entry name" value="TRNA/TMRNA (URACIL-C(5))-METHYLTRANSFERASE"/>
    <property type="match status" value="1"/>
</dbReference>
<gene>
    <name evidence="8" type="ORF">C2E20_3960</name>
</gene>
<evidence type="ECO:0000313" key="8">
    <source>
        <dbReference type="EMBL" id="PSC72701.1"/>
    </source>
</evidence>
<dbReference type="AlphaFoldDB" id="A0A2P6VF49"/>
<dbReference type="GO" id="GO:0008033">
    <property type="term" value="P:tRNA processing"/>
    <property type="evidence" value="ECO:0007669"/>
    <property type="project" value="UniProtKB-KW"/>
</dbReference>
<dbReference type="PANTHER" id="PTHR47790:SF2">
    <property type="entry name" value="TRNA_TMRNA (URACIL-C(5))-METHYLTRANSFERASE"/>
    <property type="match status" value="1"/>
</dbReference>
<evidence type="ECO:0000256" key="5">
    <source>
        <dbReference type="PROSITE-ProRule" id="PRU01024"/>
    </source>
</evidence>
<dbReference type="HAMAP" id="MF_01011">
    <property type="entry name" value="RNA_methyltr_TrmA"/>
    <property type="match status" value="1"/>
</dbReference>
<keyword evidence="3 5" id="KW-0949">S-adenosyl-L-methionine</keyword>
<dbReference type="GO" id="GO:0000049">
    <property type="term" value="F:tRNA binding"/>
    <property type="evidence" value="ECO:0007669"/>
    <property type="project" value="TreeGrafter"/>
</dbReference>
<dbReference type="Proteomes" id="UP000239649">
    <property type="component" value="Unassembled WGS sequence"/>
</dbReference>
<dbReference type="InterPro" id="IPR030390">
    <property type="entry name" value="MeTrfase_TrmA_AS"/>
</dbReference>
<sequence>MTRTAAQGRRKAPEAADGGAAAAEEVPAAASAPTFSPALTTIDPSQYDAQLEAKVARITTQFARFSPPPLHAYRSAPSHYRMRAEFRVWHDGDDLFYLMFERDEETGKNRDVRVDSFPVASELLNELMGLLREHVKARPILRHKLFQANFHTTLSGDAMVSLIYHKKLNDEWKEAAQQLRDVLATAPSSRTKPQVIGRSRGQKVNMDKDEVLERLQVDGQTLQQVQVEASFSQPNAGMCQNMLSWARSCTEGSTDRDLLELYCGNGNFTQALAPNFRKVVATEVSKSSVAAAKRNFELNGVSNVFVARMASEEFTGAWHEKRPMKRLEGLDLAALSFSTLLVDPPRAGLDAATVKLLREFDSIVYVSCNPDTLHANLLEVKDEYEIKRFALFDQFPYTHHVECGVYLQRRQQAAAGAGGAAAAEAAAGGQAAAQPAAEQQEQQQQQEQADDGQEARGAKRKAEEV</sequence>
<accession>A0A2P6VF49</accession>
<dbReference type="EMBL" id="LHPF02000009">
    <property type="protein sequence ID" value="PSC72701.1"/>
    <property type="molecule type" value="Genomic_DNA"/>
</dbReference>
<feature type="binding site" evidence="5">
    <location>
        <position position="343"/>
    </location>
    <ligand>
        <name>S-adenosyl-L-methionine</name>
        <dbReference type="ChEBI" id="CHEBI:59789"/>
    </ligand>
</feature>
<evidence type="ECO:0000256" key="1">
    <source>
        <dbReference type="ARBA" id="ARBA00022603"/>
    </source>
</evidence>
<dbReference type="FunFam" id="3.40.50.150:FF:000012">
    <property type="entry name" value="tRNA/tmRNA (uracil-C(5))-methyltransferase"/>
    <property type="match status" value="1"/>
</dbReference>
<dbReference type="Pfam" id="PF05958">
    <property type="entry name" value="tRNA_U5-meth_tr"/>
    <property type="match status" value="1"/>
</dbReference>
<dbReference type="OrthoDB" id="10250660at2759"/>
<evidence type="ECO:0000256" key="4">
    <source>
        <dbReference type="ARBA" id="ARBA00022694"/>
    </source>
</evidence>
<reference evidence="8 9" key="1">
    <citation type="journal article" date="2018" name="Plant J.">
        <title>Genome sequences of Chlorella sorokiniana UTEX 1602 and Micractinium conductrix SAG 241.80: implications to maltose excretion by a green alga.</title>
        <authorList>
            <person name="Arriola M.B."/>
            <person name="Velmurugan N."/>
            <person name="Zhang Y."/>
            <person name="Plunkett M.H."/>
            <person name="Hondzo H."/>
            <person name="Barney B.M."/>
        </authorList>
    </citation>
    <scope>NUCLEOTIDE SEQUENCE [LARGE SCALE GENOMIC DNA]</scope>
    <source>
        <strain evidence="8 9">SAG 241.80</strain>
    </source>
</reference>
<comment type="caution">
    <text evidence="8">The sequence shown here is derived from an EMBL/GenBank/DDBJ whole genome shotgun (WGS) entry which is preliminary data.</text>
</comment>
<evidence type="ECO:0000256" key="2">
    <source>
        <dbReference type="ARBA" id="ARBA00022679"/>
    </source>
</evidence>
<dbReference type="InterPro" id="IPR029063">
    <property type="entry name" value="SAM-dependent_MTases_sf"/>
</dbReference>
<feature type="binding site" evidence="5">
    <location>
        <position position="233"/>
    </location>
    <ligand>
        <name>S-adenosyl-L-methionine</name>
        <dbReference type="ChEBI" id="CHEBI:59789"/>
    </ligand>
</feature>
<feature type="active site" evidence="6">
    <location>
        <position position="368"/>
    </location>
</feature>
<dbReference type="Gene3D" id="3.40.50.150">
    <property type="entry name" value="Vaccinia Virus protein VP39"/>
    <property type="match status" value="1"/>
</dbReference>
<dbReference type="GO" id="GO:0009451">
    <property type="term" value="P:RNA modification"/>
    <property type="evidence" value="ECO:0007669"/>
    <property type="project" value="UniProtKB-ARBA"/>
</dbReference>
<proteinExistence type="inferred from homology"/>
<keyword evidence="2 5" id="KW-0808">Transferase</keyword>
<dbReference type="GO" id="GO:0030697">
    <property type="term" value="F:tRNA (uracil(54)-C5)-methyltransferase activity, S-adenosyl methionine-dependent"/>
    <property type="evidence" value="ECO:0007669"/>
    <property type="project" value="InterPro"/>
</dbReference>
<organism evidence="8 9">
    <name type="scientific">Micractinium conductrix</name>
    <dbReference type="NCBI Taxonomy" id="554055"/>
    <lineage>
        <taxon>Eukaryota</taxon>
        <taxon>Viridiplantae</taxon>
        <taxon>Chlorophyta</taxon>
        <taxon>core chlorophytes</taxon>
        <taxon>Trebouxiophyceae</taxon>
        <taxon>Chlorellales</taxon>
        <taxon>Chlorellaceae</taxon>
        <taxon>Chlorella clade</taxon>
        <taxon>Micractinium</taxon>
    </lineage>
</organism>
<feature type="binding site" evidence="5">
    <location>
        <position position="262"/>
    </location>
    <ligand>
        <name>S-adenosyl-L-methionine</name>
        <dbReference type="ChEBI" id="CHEBI:59789"/>
    </ligand>
</feature>
<feature type="compositionally biased region" description="Low complexity" evidence="7">
    <location>
        <begin position="418"/>
        <end position="447"/>
    </location>
</feature>
<dbReference type="STRING" id="554055.A0A2P6VF49"/>
<dbReference type="InterPro" id="IPR011869">
    <property type="entry name" value="TrmA_MeTrfase"/>
</dbReference>
<dbReference type="PROSITE" id="PS01231">
    <property type="entry name" value="TRMA_2"/>
    <property type="match status" value="1"/>
</dbReference>
<evidence type="ECO:0000256" key="6">
    <source>
        <dbReference type="PROSITE-ProRule" id="PRU10015"/>
    </source>
</evidence>
<protein>
    <submittedName>
        <fullName evidence="8">tRNA (Uracil-5-)-methyltransferase</fullName>
    </submittedName>
</protein>
<dbReference type="InterPro" id="IPR010280">
    <property type="entry name" value="U5_MeTrfase_fam"/>
</dbReference>
<feature type="compositionally biased region" description="Low complexity" evidence="7">
    <location>
        <begin position="15"/>
        <end position="30"/>
    </location>
</feature>
<feature type="region of interest" description="Disordered" evidence="7">
    <location>
        <begin position="1"/>
        <end position="30"/>
    </location>
</feature>
<keyword evidence="4" id="KW-0819">tRNA processing</keyword>
<comment type="similarity">
    <text evidence="5">Belongs to the class I-like SAM-binding methyltransferase superfamily. RNA M5U methyltransferase family.</text>
</comment>
<keyword evidence="9" id="KW-1185">Reference proteome</keyword>
<name>A0A2P6VF49_9CHLO</name>
<evidence type="ECO:0000256" key="7">
    <source>
        <dbReference type="SAM" id="MobiDB-lite"/>
    </source>
</evidence>
<dbReference type="GO" id="GO:0019843">
    <property type="term" value="F:rRNA binding"/>
    <property type="evidence" value="ECO:0007669"/>
    <property type="project" value="TreeGrafter"/>
</dbReference>
<keyword evidence="1 5" id="KW-0489">Methyltransferase</keyword>
<dbReference type="GO" id="GO:0005829">
    <property type="term" value="C:cytosol"/>
    <property type="evidence" value="ECO:0007669"/>
    <property type="project" value="TreeGrafter"/>
</dbReference>
<feature type="compositionally biased region" description="Basic and acidic residues" evidence="7">
    <location>
        <begin position="453"/>
        <end position="465"/>
    </location>
</feature>
<evidence type="ECO:0000256" key="3">
    <source>
        <dbReference type="ARBA" id="ARBA00022691"/>
    </source>
</evidence>
<dbReference type="CDD" id="cd02440">
    <property type="entry name" value="AdoMet_MTases"/>
    <property type="match status" value="1"/>
</dbReference>
<dbReference type="Gene3D" id="2.40.50.1070">
    <property type="match status" value="1"/>
</dbReference>
<dbReference type="PROSITE" id="PS51687">
    <property type="entry name" value="SAM_MT_RNA_M5U"/>
    <property type="match status" value="1"/>
</dbReference>
<feature type="region of interest" description="Disordered" evidence="7">
    <location>
        <begin position="418"/>
        <end position="465"/>
    </location>
</feature>
<dbReference type="GO" id="GO:0032259">
    <property type="term" value="P:methylation"/>
    <property type="evidence" value="ECO:0007669"/>
    <property type="project" value="UniProtKB-KW"/>
</dbReference>
<feature type="active site" description="Nucleophile" evidence="5">
    <location>
        <position position="368"/>
    </location>
</feature>
<dbReference type="FunFam" id="2.40.50.1070:FF:000001">
    <property type="entry name" value="tRNA/tmRNA (uracil-C(5))-methyltransferase"/>
    <property type="match status" value="1"/>
</dbReference>
<dbReference type="InterPro" id="IPR030391">
    <property type="entry name" value="MeTrfase_TrmA_CS"/>
</dbReference>